<dbReference type="Proteomes" id="UP001497623">
    <property type="component" value="Unassembled WGS sequence"/>
</dbReference>
<accession>A0AAV2S0J3</accession>
<protein>
    <submittedName>
        <fullName evidence="2">Uncharacterized protein</fullName>
    </submittedName>
</protein>
<gene>
    <name evidence="2" type="ORF">MNOR_LOCUS30811</name>
</gene>
<dbReference type="EMBL" id="CAXKWB010038432">
    <property type="protein sequence ID" value="CAL4151643.1"/>
    <property type="molecule type" value="Genomic_DNA"/>
</dbReference>
<evidence type="ECO:0000256" key="1">
    <source>
        <dbReference type="SAM" id="MobiDB-lite"/>
    </source>
</evidence>
<feature type="compositionally biased region" description="Basic residues" evidence="1">
    <location>
        <begin position="75"/>
        <end position="85"/>
    </location>
</feature>
<evidence type="ECO:0000313" key="3">
    <source>
        <dbReference type="Proteomes" id="UP001497623"/>
    </source>
</evidence>
<sequence length="350" mass="39627">MSLEIPFSEQMMYQYSMPETGNDWGASNLDPECSLLERREDNLLANQATKETKEEKDITYQTKPRCKTVKDQGKRNRITKGRKGILSKTSQKSQQQQMYCRTAQEWKNYHAPNLKGRHLRPESHQLKMEKELLKILGEEMYFGKKLSVPLVVVVMVILLPALNAKLGKDDMKENHFKIQENDNYSRIIEQVGNVQDPSAGKDLTHLSLITKKTTSSPSERDLSLLELKTKKTKGCKSKSICKKYKGACSSKSSCEASERLVKKGCKGKSKPCICCAPKCKPTSSCRSAGGYCVEKKKKCRSPFIYNGECIGKKCGCCAPPIPIANLTMLPHWVENREHMFAIFANQSCWH</sequence>
<reference evidence="2 3" key="1">
    <citation type="submission" date="2024-05" db="EMBL/GenBank/DDBJ databases">
        <authorList>
            <person name="Wallberg A."/>
        </authorList>
    </citation>
    <scope>NUCLEOTIDE SEQUENCE [LARGE SCALE GENOMIC DNA]</scope>
</reference>
<keyword evidence="3" id="KW-1185">Reference proteome</keyword>
<comment type="caution">
    <text evidence="2">The sequence shown here is derived from an EMBL/GenBank/DDBJ whole genome shotgun (WGS) entry which is preliminary data.</text>
</comment>
<dbReference type="AlphaFoldDB" id="A0AAV2S0J3"/>
<name>A0AAV2S0J3_MEGNR</name>
<feature type="region of interest" description="Disordered" evidence="1">
    <location>
        <begin position="71"/>
        <end position="94"/>
    </location>
</feature>
<organism evidence="2 3">
    <name type="scientific">Meganyctiphanes norvegica</name>
    <name type="common">Northern krill</name>
    <name type="synonym">Thysanopoda norvegica</name>
    <dbReference type="NCBI Taxonomy" id="48144"/>
    <lineage>
        <taxon>Eukaryota</taxon>
        <taxon>Metazoa</taxon>
        <taxon>Ecdysozoa</taxon>
        <taxon>Arthropoda</taxon>
        <taxon>Crustacea</taxon>
        <taxon>Multicrustacea</taxon>
        <taxon>Malacostraca</taxon>
        <taxon>Eumalacostraca</taxon>
        <taxon>Eucarida</taxon>
        <taxon>Euphausiacea</taxon>
        <taxon>Euphausiidae</taxon>
        <taxon>Meganyctiphanes</taxon>
    </lineage>
</organism>
<evidence type="ECO:0000313" key="2">
    <source>
        <dbReference type="EMBL" id="CAL4151643.1"/>
    </source>
</evidence>
<proteinExistence type="predicted"/>
<feature type="non-terminal residue" evidence="2">
    <location>
        <position position="350"/>
    </location>
</feature>